<dbReference type="GO" id="GO:0030154">
    <property type="term" value="P:cell differentiation"/>
    <property type="evidence" value="ECO:0007669"/>
    <property type="project" value="TreeGrafter"/>
</dbReference>
<feature type="DNA-binding region" description="Homeobox" evidence="7">
    <location>
        <begin position="156"/>
        <end position="215"/>
    </location>
</feature>
<dbReference type="SUPFAM" id="SSF46689">
    <property type="entry name" value="Homeodomain-like"/>
    <property type="match status" value="1"/>
</dbReference>
<evidence type="ECO:0000313" key="12">
    <source>
        <dbReference type="Proteomes" id="UP001230051"/>
    </source>
</evidence>
<dbReference type="InterPro" id="IPR001356">
    <property type="entry name" value="HD"/>
</dbReference>
<dbReference type="FunFam" id="1.10.10.60:FF:000315">
    <property type="entry name" value="NK1 homeobox 2"/>
    <property type="match status" value="1"/>
</dbReference>
<dbReference type="EMBL" id="JAGXEW010000011">
    <property type="protein sequence ID" value="KAK1166603.1"/>
    <property type="molecule type" value="Genomic_DNA"/>
</dbReference>
<evidence type="ECO:0000256" key="1">
    <source>
        <dbReference type="ARBA" id="ARBA00004123"/>
    </source>
</evidence>
<dbReference type="InterPro" id="IPR009057">
    <property type="entry name" value="Homeodomain-like_sf"/>
</dbReference>
<dbReference type="GO" id="GO:0000978">
    <property type="term" value="F:RNA polymerase II cis-regulatory region sequence-specific DNA binding"/>
    <property type="evidence" value="ECO:0007669"/>
    <property type="project" value="TreeGrafter"/>
</dbReference>
<dbReference type="Pfam" id="PF00046">
    <property type="entry name" value="Homeodomain"/>
    <property type="match status" value="1"/>
</dbReference>
<dbReference type="InterPro" id="IPR020479">
    <property type="entry name" value="HD_metazoa"/>
</dbReference>
<keyword evidence="4 7" id="KW-0371">Homeobox</keyword>
<evidence type="ECO:0000313" key="11">
    <source>
        <dbReference type="EMBL" id="KAK1166603.1"/>
    </source>
</evidence>
<keyword evidence="5 7" id="KW-0539">Nucleus</keyword>
<dbReference type="GO" id="GO:0000981">
    <property type="term" value="F:DNA-binding transcription factor activity, RNA polymerase II-specific"/>
    <property type="evidence" value="ECO:0007669"/>
    <property type="project" value="InterPro"/>
</dbReference>
<proteinExistence type="inferred from homology"/>
<keyword evidence="12" id="KW-1185">Reference proteome</keyword>
<dbReference type="InterPro" id="IPR017970">
    <property type="entry name" value="Homeobox_CS"/>
</dbReference>
<dbReference type="GO" id="GO:0005634">
    <property type="term" value="C:nucleus"/>
    <property type="evidence" value="ECO:0007669"/>
    <property type="project" value="UniProtKB-SubCell"/>
</dbReference>
<evidence type="ECO:0000256" key="7">
    <source>
        <dbReference type="PROSITE-ProRule" id="PRU00108"/>
    </source>
</evidence>
<gene>
    <name evidence="11" type="primary">NKX1-2</name>
    <name evidence="11" type="ORF">AOXY_G13295</name>
</gene>
<dbReference type="PANTHER" id="PTHR24340">
    <property type="entry name" value="HOMEOBOX PROTEIN NKX"/>
    <property type="match status" value="1"/>
</dbReference>
<keyword evidence="2" id="KW-0217">Developmental protein</keyword>
<protein>
    <submittedName>
        <fullName evidence="11">NK1 transcription factor-related protein 2-like</fullName>
    </submittedName>
</protein>
<keyword evidence="3 7" id="KW-0238">DNA-binding</keyword>
<accession>A0AAD8DEK7</accession>
<dbReference type="PRINTS" id="PR00024">
    <property type="entry name" value="HOMEOBOX"/>
</dbReference>
<dbReference type="PANTHER" id="PTHR24340:SF17">
    <property type="entry name" value="NK1 TRANSCRIPTION FACTOR-RELATED PROTEIN 2"/>
    <property type="match status" value="1"/>
</dbReference>
<evidence type="ECO:0000256" key="4">
    <source>
        <dbReference type="ARBA" id="ARBA00023155"/>
    </source>
</evidence>
<evidence type="ECO:0000259" key="10">
    <source>
        <dbReference type="PROSITE" id="PS50071"/>
    </source>
</evidence>
<dbReference type="AlphaFoldDB" id="A0AAD8DEK7"/>
<organism evidence="11 12">
    <name type="scientific">Acipenser oxyrinchus oxyrinchus</name>
    <dbReference type="NCBI Taxonomy" id="40147"/>
    <lineage>
        <taxon>Eukaryota</taxon>
        <taxon>Metazoa</taxon>
        <taxon>Chordata</taxon>
        <taxon>Craniata</taxon>
        <taxon>Vertebrata</taxon>
        <taxon>Euteleostomi</taxon>
        <taxon>Actinopterygii</taxon>
        <taxon>Chondrostei</taxon>
        <taxon>Acipenseriformes</taxon>
        <taxon>Acipenseridae</taxon>
        <taxon>Acipenser</taxon>
    </lineage>
</organism>
<feature type="region of interest" description="Disordered" evidence="9">
    <location>
        <begin position="32"/>
        <end position="157"/>
    </location>
</feature>
<feature type="compositionally biased region" description="Basic and acidic residues" evidence="9">
    <location>
        <begin position="74"/>
        <end position="99"/>
    </location>
</feature>
<dbReference type="SMART" id="SM00389">
    <property type="entry name" value="HOX"/>
    <property type="match status" value="1"/>
</dbReference>
<feature type="compositionally biased region" description="Acidic residues" evidence="9">
    <location>
        <begin position="123"/>
        <end position="138"/>
    </location>
</feature>
<feature type="domain" description="Homeobox" evidence="10">
    <location>
        <begin position="154"/>
        <end position="214"/>
    </location>
</feature>
<comment type="caution">
    <text evidence="11">The sequence shown here is derived from an EMBL/GenBank/DDBJ whole genome shotgun (WGS) entry which is preliminary data.</text>
</comment>
<dbReference type="Proteomes" id="UP001230051">
    <property type="component" value="Unassembled WGS sequence"/>
</dbReference>
<reference evidence="11" key="1">
    <citation type="submission" date="2022-02" db="EMBL/GenBank/DDBJ databases">
        <title>Atlantic sturgeon de novo genome assembly.</title>
        <authorList>
            <person name="Stock M."/>
            <person name="Klopp C."/>
            <person name="Guiguen Y."/>
            <person name="Cabau C."/>
            <person name="Parinello H."/>
            <person name="Santidrian Yebra-Pimentel E."/>
            <person name="Kuhl H."/>
            <person name="Dirks R.P."/>
            <person name="Guessner J."/>
            <person name="Wuertz S."/>
            <person name="Du K."/>
            <person name="Schartl M."/>
        </authorList>
    </citation>
    <scope>NUCLEOTIDE SEQUENCE</scope>
    <source>
        <strain evidence="11">STURGEONOMICS-FGT-2020</strain>
        <tissue evidence="11">Whole blood</tissue>
    </source>
</reference>
<evidence type="ECO:0000256" key="8">
    <source>
        <dbReference type="RuleBase" id="RU000682"/>
    </source>
</evidence>
<name>A0AAD8DEK7_ACIOX</name>
<dbReference type="PROSITE" id="PS00027">
    <property type="entry name" value="HOMEOBOX_1"/>
    <property type="match status" value="1"/>
</dbReference>
<evidence type="ECO:0000256" key="6">
    <source>
        <dbReference type="ARBA" id="ARBA00061009"/>
    </source>
</evidence>
<evidence type="ECO:0000256" key="2">
    <source>
        <dbReference type="ARBA" id="ARBA00022473"/>
    </source>
</evidence>
<comment type="subcellular location">
    <subcellularLocation>
        <location evidence="1 7 8">Nucleus</location>
    </subcellularLocation>
</comment>
<evidence type="ECO:0000256" key="3">
    <source>
        <dbReference type="ARBA" id="ARBA00023125"/>
    </source>
</evidence>
<feature type="compositionally biased region" description="Polar residues" evidence="9">
    <location>
        <begin position="32"/>
        <end position="50"/>
    </location>
</feature>
<evidence type="ECO:0000256" key="5">
    <source>
        <dbReference type="ARBA" id="ARBA00023242"/>
    </source>
</evidence>
<evidence type="ECO:0000256" key="9">
    <source>
        <dbReference type="SAM" id="MobiDB-lite"/>
    </source>
</evidence>
<dbReference type="InterPro" id="IPR050394">
    <property type="entry name" value="Homeobox_NK-like"/>
</dbReference>
<dbReference type="CDD" id="cd00086">
    <property type="entry name" value="homeodomain"/>
    <property type="match status" value="1"/>
</dbReference>
<dbReference type="Gene3D" id="1.10.10.60">
    <property type="entry name" value="Homeodomain-like"/>
    <property type="match status" value="1"/>
</dbReference>
<dbReference type="PROSITE" id="PS50071">
    <property type="entry name" value="HOMEOBOX_2"/>
    <property type="match status" value="1"/>
</dbReference>
<comment type="similarity">
    <text evidence="6">Belongs to the NK-1 homeobox family.</text>
</comment>
<sequence>MLEHQGSGVKVPPTHRISFSILDILDPNKFTCKNQNNYSPETRGTGTRKLSQNEEETLERVAKNGAETDWNSEDQQRDKEERDEQLGSEVQKGHSDKTAECSILTDKEEPEVSLETDIKDGDDNGELEVDDFSADDSQDSLKQKRRSRSDQGCAKPRRARTAFTYEQLVALENKFRSTRYLSVCERLNLALSLSLTETQVKIWFQNRRTKWKKQNPGADSTIQTGANSLTTVGCSPSHPGSGGLNFQTFHTFNPGNMVFPATGAVPLSSTGGLLNPFLNTTYLPPSFYTPHL</sequence>